<dbReference type="GO" id="GO:0005634">
    <property type="term" value="C:nucleus"/>
    <property type="evidence" value="ECO:0007669"/>
    <property type="project" value="TreeGrafter"/>
</dbReference>
<accession>A0A0C9W897</accession>
<name>A0A0C9W897_9AGAM</name>
<evidence type="ECO:0000256" key="1">
    <source>
        <dbReference type="SAM" id="Coils"/>
    </source>
</evidence>
<evidence type="ECO:0000256" key="2">
    <source>
        <dbReference type="SAM" id="MobiDB-lite"/>
    </source>
</evidence>
<feature type="region of interest" description="Disordered" evidence="2">
    <location>
        <begin position="1"/>
        <end position="289"/>
    </location>
</feature>
<feature type="compositionally biased region" description="Basic and acidic residues" evidence="2">
    <location>
        <begin position="349"/>
        <end position="359"/>
    </location>
</feature>
<sequence>MLGIEDYGSDAESGDETQPRTSTVTPATTSLAAKLPPPASKSTFSLPPPKSLSSSSSSLSLPAPSGSKGTTSFSGSGSTAVKAKRTKKIAINLPSLPPPEDDEDDRPPAKKPRIAPSAGSGKSSLLGVLPAPKQPVPVKEKKEERVLGGGGGPGLVFRAARSAPQSDEMGHAEGVNEDAVEDGGEVEVEAAAPAGPSTSFLPPSLKKGRTNISLDSEGPSKAPPSVPKQPAKSSAPAMDFFSLGSTMTSSKPTPSVSTSSAPTTSISASSAPSIPTFRPPSPTLDDPYPGYYQLPSGAYAPYDPTYYASYAHKWKADYDKQIRALEKSQFEAEGAQDVDMAAEMEKARREIKEREERKALTTGKAGQKEDGEPEMPKMNVKGAKLGATARSRHQLTTLLTEAYLNREALEERIAQGRRNRKEAGNKYGECSYLCGQFEKLKICVVGF</sequence>
<gene>
    <name evidence="3" type="ORF">HYDPIDRAFT_44162</name>
</gene>
<feature type="compositionally biased region" description="Low complexity" evidence="2">
    <location>
        <begin position="40"/>
        <end position="79"/>
    </location>
</feature>
<dbReference type="Proteomes" id="UP000053820">
    <property type="component" value="Unassembled WGS sequence"/>
</dbReference>
<dbReference type="InterPro" id="IPR018800">
    <property type="entry name" value="PRCC"/>
</dbReference>
<feature type="coiled-coil region" evidence="1">
    <location>
        <begin position="399"/>
        <end position="426"/>
    </location>
</feature>
<organism evidence="3 4">
    <name type="scientific">Hydnomerulius pinastri MD-312</name>
    <dbReference type="NCBI Taxonomy" id="994086"/>
    <lineage>
        <taxon>Eukaryota</taxon>
        <taxon>Fungi</taxon>
        <taxon>Dikarya</taxon>
        <taxon>Basidiomycota</taxon>
        <taxon>Agaricomycotina</taxon>
        <taxon>Agaricomycetes</taxon>
        <taxon>Agaricomycetidae</taxon>
        <taxon>Boletales</taxon>
        <taxon>Boletales incertae sedis</taxon>
        <taxon>Leucogyrophana</taxon>
    </lineage>
</organism>
<keyword evidence="4" id="KW-1185">Reference proteome</keyword>
<keyword evidence="1" id="KW-0175">Coiled coil</keyword>
<dbReference type="HOGENOM" id="CLU_044111_0_0_1"/>
<dbReference type="OrthoDB" id="2555634at2759"/>
<feature type="compositionally biased region" description="Acidic residues" evidence="2">
    <location>
        <begin position="175"/>
        <end position="188"/>
    </location>
</feature>
<dbReference type="EMBL" id="KN839894">
    <property type="protein sequence ID" value="KIJ59196.1"/>
    <property type="molecule type" value="Genomic_DNA"/>
</dbReference>
<feature type="compositionally biased region" description="Low complexity" evidence="2">
    <location>
        <begin position="245"/>
        <end position="276"/>
    </location>
</feature>
<protein>
    <submittedName>
        <fullName evidence="3">Uncharacterized protein</fullName>
    </submittedName>
</protein>
<feature type="region of interest" description="Disordered" evidence="2">
    <location>
        <begin position="349"/>
        <end position="378"/>
    </location>
</feature>
<evidence type="ECO:0000313" key="3">
    <source>
        <dbReference type="EMBL" id="KIJ59196.1"/>
    </source>
</evidence>
<evidence type="ECO:0000313" key="4">
    <source>
        <dbReference type="Proteomes" id="UP000053820"/>
    </source>
</evidence>
<dbReference type="PANTHER" id="PTHR13621:SF2">
    <property type="entry name" value="PROLINE-RICH PROTEIN PRCC"/>
    <property type="match status" value="1"/>
</dbReference>
<feature type="compositionally biased region" description="Polar residues" evidence="2">
    <location>
        <begin position="19"/>
        <end position="31"/>
    </location>
</feature>
<dbReference type="Pfam" id="PF10253">
    <property type="entry name" value="PRCC"/>
    <property type="match status" value="1"/>
</dbReference>
<proteinExistence type="predicted"/>
<dbReference type="AlphaFoldDB" id="A0A0C9W897"/>
<reference evidence="3 4" key="1">
    <citation type="submission" date="2014-04" db="EMBL/GenBank/DDBJ databases">
        <title>Evolutionary Origins and Diversification of the Mycorrhizal Mutualists.</title>
        <authorList>
            <consortium name="DOE Joint Genome Institute"/>
            <consortium name="Mycorrhizal Genomics Consortium"/>
            <person name="Kohler A."/>
            <person name="Kuo A."/>
            <person name="Nagy L.G."/>
            <person name="Floudas D."/>
            <person name="Copeland A."/>
            <person name="Barry K.W."/>
            <person name="Cichocki N."/>
            <person name="Veneault-Fourrey C."/>
            <person name="LaButti K."/>
            <person name="Lindquist E.A."/>
            <person name="Lipzen A."/>
            <person name="Lundell T."/>
            <person name="Morin E."/>
            <person name="Murat C."/>
            <person name="Riley R."/>
            <person name="Ohm R."/>
            <person name="Sun H."/>
            <person name="Tunlid A."/>
            <person name="Henrissat B."/>
            <person name="Grigoriev I.V."/>
            <person name="Hibbett D.S."/>
            <person name="Martin F."/>
        </authorList>
    </citation>
    <scope>NUCLEOTIDE SEQUENCE [LARGE SCALE GENOMIC DNA]</scope>
    <source>
        <strain evidence="3 4">MD-312</strain>
    </source>
</reference>
<dbReference type="PANTHER" id="PTHR13621">
    <property type="entry name" value="PROLINE-RICH PROTEIN PRCC"/>
    <property type="match status" value="1"/>
</dbReference>